<proteinExistence type="inferred from homology"/>
<evidence type="ECO:0000256" key="4">
    <source>
        <dbReference type="ARBA" id="ARBA00023204"/>
    </source>
</evidence>
<keyword evidence="2" id="KW-0227">DNA damage</keyword>
<keyword evidence="5" id="KW-0742">SOS response</keyword>
<evidence type="ECO:0000256" key="1">
    <source>
        <dbReference type="ARBA" id="ARBA00010945"/>
    </source>
</evidence>
<evidence type="ECO:0000313" key="7">
    <source>
        <dbReference type="EMBL" id="RJR26815.1"/>
    </source>
</evidence>
<dbReference type="InterPro" id="IPR050116">
    <property type="entry name" value="DNA_polymerase-Y"/>
</dbReference>
<dbReference type="Pfam" id="PF11799">
    <property type="entry name" value="IMS_C"/>
    <property type="match status" value="1"/>
</dbReference>
<dbReference type="SUPFAM" id="SSF56672">
    <property type="entry name" value="DNA/RNA polymerases"/>
    <property type="match status" value="1"/>
</dbReference>
<dbReference type="CDD" id="cd01700">
    <property type="entry name" value="PolY_Pol_V_umuC"/>
    <property type="match status" value="1"/>
</dbReference>
<gene>
    <name evidence="7" type="ORF">C4561_03475</name>
</gene>
<dbReference type="Pfam" id="PF13438">
    <property type="entry name" value="DUF4113"/>
    <property type="match status" value="1"/>
</dbReference>
<dbReference type="Gene3D" id="3.30.1490.100">
    <property type="entry name" value="DNA polymerase, Y-family, little finger domain"/>
    <property type="match status" value="1"/>
</dbReference>
<dbReference type="Proteomes" id="UP000265540">
    <property type="component" value="Unassembled WGS sequence"/>
</dbReference>
<comment type="similarity">
    <text evidence="1">Belongs to the DNA polymerase type-Y family.</text>
</comment>
<dbReference type="AlphaFoldDB" id="A0A3A4ZC25"/>
<evidence type="ECO:0000256" key="5">
    <source>
        <dbReference type="ARBA" id="ARBA00023236"/>
    </source>
</evidence>
<keyword evidence="3" id="KW-0741">SOS mutagenesis</keyword>
<dbReference type="InterPro" id="IPR001126">
    <property type="entry name" value="UmuC"/>
</dbReference>
<dbReference type="Gene3D" id="1.10.150.20">
    <property type="entry name" value="5' to 3' exonuclease, C-terminal subdomain"/>
    <property type="match status" value="1"/>
</dbReference>
<evidence type="ECO:0000256" key="2">
    <source>
        <dbReference type="ARBA" id="ARBA00022763"/>
    </source>
</evidence>
<dbReference type="GO" id="GO:0042276">
    <property type="term" value="P:error-prone translesion synthesis"/>
    <property type="evidence" value="ECO:0007669"/>
    <property type="project" value="TreeGrafter"/>
</dbReference>
<dbReference type="GO" id="GO:0009432">
    <property type="term" value="P:SOS response"/>
    <property type="evidence" value="ECO:0007669"/>
    <property type="project" value="UniProtKB-KW"/>
</dbReference>
<dbReference type="GO" id="GO:0006281">
    <property type="term" value="P:DNA repair"/>
    <property type="evidence" value="ECO:0007669"/>
    <property type="project" value="UniProtKB-KW"/>
</dbReference>
<dbReference type="GO" id="GO:0003887">
    <property type="term" value="F:DNA-directed DNA polymerase activity"/>
    <property type="evidence" value="ECO:0007669"/>
    <property type="project" value="TreeGrafter"/>
</dbReference>
<dbReference type="InterPro" id="IPR043128">
    <property type="entry name" value="Rev_trsase/Diguanyl_cyclase"/>
</dbReference>
<evidence type="ECO:0000313" key="8">
    <source>
        <dbReference type="Proteomes" id="UP000265540"/>
    </source>
</evidence>
<reference evidence="7 8" key="1">
    <citation type="journal article" date="2017" name="ISME J.">
        <title>Energy and carbon metabolisms in a deep terrestrial subsurface fluid microbial community.</title>
        <authorList>
            <person name="Momper L."/>
            <person name="Jungbluth S.P."/>
            <person name="Lee M.D."/>
            <person name="Amend J.P."/>
        </authorList>
    </citation>
    <scope>NUCLEOTIDE SEQUENCE [LARGE SCALE GENOMIC DNA]</scope>
    <source>
        <strain evidence="7">SURF_46</strain>
    </source>
</reference>
<dbReference type="GO" id="GO:0003684">
    <property type="term" value="F:damaged DNA binding"/>
    <property type="evidence" value="ECO:0007669"/>
    <property type="project" value="InterPro"/>
</dbReference>
<dbReference type="Pfam" id="PF00817">
    <property type="entry name" value="IMS"/>
    <property type="match status" value="1"/>
</dbReference>
<dbReference type="Gene3D" id="3.30.70.270">
    <property type="match status" value="1"/>
</dbReference>
<dbReference type="PANTHER" id="PTHR11076:SF34">
    <property type="entry name" value="PROTEIN UMUC"/>
    <property type="match status" value="1"/>
</dbReference>
<dbReference type="InterPro" id="IPR043502">
    <property type="entry name" value="DNA/RNA_pol_sf"/>
</dbReference>
<dbReference type="InterPro" id="IPR036775">
    <property type="entry name" value="DNA_pol_Y-fam_lit_finger_sf"/>
</dbReference>
<dbReference type="EMBL" id="QZJF01000017">
    <property type="protein sequence ID" value="RJR26815.1"/>
    <property type="molecule type" value="Genomic_DNA"/>
</dbReference>
<protein>
    <submittedName>
        <fullName evidence="7">Y-family DNA polymerase</fullName>
    </submittedName>
</protein>
<comment type="caution">
    <text evidence="7">The sequence shown here is derived from an EMBL/GenBank/DDBJ whole genome shotgun (WGS) entry which is preliminary data.</text>
</comment>
<dbReference type="Gene3D" id="3.40.1170.60">
    <property type="match status" value="1"/>
</dbReference>
<keyword evidence="4" id="KW-0234">DNA repair</keyword>
<organism evidence="7 8">
    <name type="scientific">candidate division WWE3 bacterium</name>
    <dbReference type="NCBI Taxonomy" id="2053526"/>
    <lineage>
        <taxon>Bacteria</taxon>
        <taxon>Katanobacteria</taxon>
    </lineage>
</organism>
<evidence type="ECO:0000259" key="6">
    <source>
        <dbReference type="PROSITE" id="PS50173"/>
    </source>
</evidence>
<feature type="domain" description="UmuC" evidence="6">
    <location>
        <begin position="6"/>
        <end position="192"/>
    </location>
</feature>
<dbReference type="PANTHER" id="PTHR11076">
    <property type="entry name" value="DNA REPAIR POLYMERASE UMUC / TRANSFERASE FAMILY MEMBER"/>
    <property type="match status" value="1"/>
</dbReference>
<accession>A0A3A4ZC25</accession>
<dbReference type="InterPro" id="IPR017961">
    <property type="entry name" value="DNA_pol_Y-fam_little_finger"/>
</dbReference>
<dbReference type="InterPro" id="IPR025188">
    <property type="entry name" value="DUF4113"/>
</dbReference>
<sequence length="425" mass="47447">MTDRVFLLADCNNFYVSCERVFNPDLENRPVAVLSNNDGCIVARSNEVKALGIPMGAPVFKYKSLLEKHGVVILSSNYELYGDMSGRVMEVLSSFTDNIEYYSIDEAFLDITDLNISDYSTLAREMRDRIRLWTGIPVSIGVAVTKTLAKAANELAKKTTEFGGVLSLINLGDAALDVLMDRVDVSDVWGIGRQYTKLLRNYGINTALDFKTAPSAFVKQHMTVAGQRTQMELRGVSCISLETEFKMKKGIISSRSFGRAITELSDLEEAVSSYVTTACQKLRSEGAVAKKVCVYIRTNNFRRNDSQYNAFASKELLGYSSHTSDFIGPALSVLRKVYRKGYRYYKAGVYISKIRACTGFVPLSLFEPSGSKKSVVSSIVDKINDRYRADTVFFASCGISRDWTGKSERKSQKFTTSWDDLLSVY</sequence>
<evidence type="ECO:0000256" key="3">
    <source>
        <dbReference type="ARBA" id="ARBA00023199"/>
    </source>
</evidence>
<name>A0A3A4ZC25_UNCKA</name>
<dbReference type="PROSITE" id="PS50173">
    <property type="entry name" value="UMUC"/>
    <property type="match status" value="1"/>
</dbReference>
<dbReference type="GO" id="GO:0005829">
    <property type="term" value="C:cytosol"/>
    <property type="evidence" value="ECO:0007669"/>
    <property type="project" value="TreeGrafter"/>
</dbReference>